<feature type="transmembrane region" description="Helical" evidence="5">
    <location>
        <begin position="23"/>
        <end position="46"/>
    </location>
</feature>
<keyword evidence="3 5" id="KW-1133">Transmembrane helix</keyword>
<evidence type="ECO:0000256" key="2">
    <source>
        <dbReference type="ARBA" id="ARBA00022692"/>
    </source>
</evidence>
<dbReference type="SUPFAM" id="SSF103473">
    <property type="entry name" value="MFS general substrate transporter"/>
    <property type="match status" value="1"/>
</dbReference>
<accession>A0A1I7TQX0</accession>
<dbReference type="InterPro" id="IPR020846">
    <property type="entry name" value="MFS_dom"/>
</dbReference>
<dbReference type="STRING" id="1561998.A0A1I7TQX0"/>
<dbReference type="AlphaFoldDB" id="A0A1I7TQX0"/>
<feature type="transmembrane region" description="Helical" evidence="5">
    <location>
        <begin position="85"/>
        <end position="105"/>
    </location>
</feature>
<feature type="transmembrane region" description="Helical" evidence="5">
    <location>
        <begin position="147"/>
        <end position="166"/>
    </location>
</feature>
<name>A0A1I7TQX0_9PELO</name>
<feature type="transmembrane region" description="Helical" evidence="5">
    <location>
        <begin position="293"/>
        <end position="315"/>
    </location>
</feature>
<dbReference type="Gene3D" id="1.20.1250.20">
    <property type="entry name" value="MFS general substrate transporter like domains"/>
    <property type="match status" value="1"/>
</dbReference>
<dbReference type="Proteomes" id="UP000095282">
    <property type="component" value="Unplaced"/>
</dbReference>
<dbReference type="GO" id="GO:0005635">
    <property type="term" value="C:nuclear envelope"/>
    <property type="evidence" value="ECO:0007669"/>
    <property type="project" value="TreeGrafter"/>
</dbReference>
<evidence type="ECO:0000256" key="1">
    <source>
        <dbReference type="ARBA" id="ARBA00004141"/>
    </source>
</evidence>
<dbReference type="PRINTS" id="PR01035">
    <property type="entry name" value="TCRTETA"/>
</dbReference>
<dbReference type="GO" id="GO:0016020">
    <property type="term" value="C:membrane"/>
    <property type="evidence" value="ECO:0007669"/>
    <property type="project" value="UniProtKB-SubCell"/>
</dbReference>
<dbReference type="Pfam" id="PF07690">
    <property type="entry name" value="MFS_1"/>
    <property type="match status" value="2"/>
</dbReference>
<comment type="subcellular location">
    <subcellularLocation>
        <location evidence="1">Membrane</location>
        <topology evidence="1">Multi-pass membrane protein</topology>
    </subcellularLocation>
</comment>
<dbReference type="InterPro" id="IPR001958">
    <property type="entry name" value="Tet-R_TetA/multi-R_MdtG-like"/>
</dbReference>
<evidence type="ECO:0000256" key="3">
    <source>
        <dbReference type="ARBA" id="ARBA00022989"/>
    </source>
</evidence>
<dbReference type="PANTHER" id="PTHR24002">
    <property type="entry name" value="SOLUTE CARRIER FAMILY 22 MEMBER 18"/>
    <property type="match status" value="1"/>
</dbReference>
<keyword evidence="2 5" id="KW-0812">Transmembrane</keyword>
<dbReference type="eggNOG" id="ENOG502QT94">
    <property type="taxonomic scope" value="Eukaryota"/>
</dbReference>
<sequence>MTATSGSNIVRIGSFEVSRPIAFTYLLAIFYNVTFFLQFSATPYLIKQLQLSDAEFGYIQTIFGVFQMVGGPLFGYIIQKFGIRYALHLCYFSTLLSGLALFFSFDFYSLLLSRIPVVFMHGQQAHQTLLSALTQPGKERTSAFGRMGLTFGIGFIFVPIFSIAATKIGGDLAPFLVSAALCAIPSIVLETCIERKSYEHEISEDKSSDPEINITNVVRILQKPGVLNVMAKKNGGVVPFLMIIAVLNLYIIEKFNATNTENQIMQMMMGVFIMFSNGFGVIWLRKKFDEQTLLIIGSMSFVLGYTLFTLVFFNFWMLLVIMPFVSLGMSVVATCSDSLLTALVDESEQGIILGTATSINSLVRTFSPLFAGYLLQNYGFQSLTILGVFGSLSAIGLMIMSPVDENLIKKHK</sequence>
<protein>
    <submittedName>
        <fullName evidence="8">MFS domain-containing protein</fullName>
    </submittedName>
</protein>
<dbReference type="PANTHER" id="PTHR24002:SF3">
    <property type="entry name" value="SOLUTE CARRIER FAMILY 22 MEMBER 18"/>
    <property type="match status" value="1"/>
</dbReference>
<dbReference type="InterPro" id="IPR011701">
    <property type="entry name" value="MFS"/>
</dbReference>
<proteinExistence type="predicted"/>
<evidence type="ECO:0000313" key="8">
    <source>
        <dbReference type="WBParaSite" id="Csp11.Scaffold629.g10874.t1"/>
    </source>
</evidence>
<evidence type="ECO:0000256" key="4">
    <source>
        <dbReference type="ARBA" id="ARBA00023136"/>
    </source>
</evidence>
<keyword evidence="7" id="KW-1185">Reference proteome</keyword>
<evidence type="ECO:0000313" key="7">
    <source>
        <dbReference type="Proteomes" id="UP000095282"/>
    </source>
</evidence>
<feature type="transmembrane region" description="Helical" evidence="5">
    <location>
        <begin position="380"/>
        <end position="403"/>
    </location>
</feature>
<organism evidence="7 8">
    <name type="scientific">Caenorhabditis tropicalis</name>
    <dbReference type="NCBI Taxonomy" id="1561998"/>
    <lineage>
        <taxon>Eukaryota</taxon>
        <taxon>Metazoa</taxon>
        <taxon>Ecdysozoa</taxon>
        <taxon>Nematoda</taxon>
        <taxon>Chromadorea</taxon>
        <taxon>Rhabditida</taxon>
        <taxon>Rhabditina</taxon>
        <taxon>Rhabditomorpha</taxon>
        <taxon>Rhabditoidea</taxon>
        <taxon>Rhabditidae</taxon>
        <taxon>Peloderinae</taxon>
        <taxon>Caenorhabditis</taxon>
    </lineage>
</organism>
<feature type="transmembrane region" description="Helical" evidence="5">
    <location>
        <begin position="264"/>
        <end position="284"/>
    </location>
</feature>
<keyword evidence="4 5" id="KW-0472">Membrane</keyword>
<evidence type="ECO:0000256" key="5">
    <source>
        <dbReference type="SAM" id="Phobius"/>
    </source>
</evidence>
<feature type="transmembrane region" description="Helical" evidence="5">
    <location>
        <begin position="235"/>
        <end position="252"/>
    </location>
</feature>
<evidence type="ECO:0000259" key="6">
    <source>
        <dbReference type="PROSITE" id="PS50850"/>
    </source>
</evidence>
<reference evidence="8" key="1">
    <citation type="submission" date="2016-11" db="UniProtKB">
        <authorList>
            <consortium name="WormBaseParasite"/>
        </authorList>
    </citation>
    <scope>IDENTIFICATION</scope>
</reference>
<dbReference type="WBParaSite" id="Csp11.Scaffold629.g10874.t1">
    <property type="protein sequence ID" value="Csp11.Scaffold629.g10874.t1"/>
    <property type="gene ID" value="Csp11.Scaffold629.g10874"/>
</dbReference>
<dbReference type="CDD" id="cd17331">
    <property type="entry name" value="MFS_SLC22A18"/>
    <property type="match status" value="1"/>
</dbReference>
<dbReference type="PROSITE" id="PS50850">
    <property type="entry name" value="MFS"/>
    <property type="match status" value="1"/>
</dbReference>
<feature type="transmembrane region" description="Helical" evidence="5">
    <location>
        <begin position="58"/>
        <end position="79"/>
    </location>
</feature>
<dbReference type="InterPro" id="IPR036259">
    <property type="entry name" value="MFS_trans_sf"/>
</dbReference>
<dbReference type="GO" id="GO:0022857">
    <property type="term" value="F:transmembrane transporter activity"/>
    <property type="evidence" value="ECO:0007669"/>
    <property type="project" value="InterPro"/>
</dbReference>
<feature type="domain" description="Major facilitator superfamily (MFS) profile" evidence="6">
    <location>
        <begin position="20"/>
        <end position="405"/>
    </location>
</feature>